<proteinExistence type="predicted"/>
<evidence type="ECO:0000256" key="1">
    <source>
        <dbReference type="SAM" id="Phobius"/>
    </source>
</evidence>
<dbReference type="AlphaFoldDB" id="A0A367ZW25"/>
<dbReference type="EMBL" id="QOQW01000001">
    <property type="protein sequence ID" value="RCK81562.1"/>
    <property type="molecule type" value="Genomic_DNA"/>
</dbReference>
<gene>
    <name evidence="2" type="ORF">OZSIB_0696</name>
</gene>
<evidence type="ECO:0000313" key="2">
    <source>
        <dbReference type="EMBL" id="RCK81562.1"/>
    </source>
</evidence>
<dbReference type="Proteomes" id="UP000252355">
    <property type="component" value="Unassembled WGS sequence"/>
</dbReference>
<accession>A0A367ZW25</accession>
<comment type="caution">
    <text evidence="2">The sequence shown here is derived from an EMBL/GenBank/DDBJ whole genome shotgun (WGS) entry which is preliminary data.</text>
</comment>
<keyword evidence="1" id="KW-0472">Membrane</keyword>
<keyword evidence="1" id="KW-0812">Transmembrane</keyword>
<sequence length="79" mass="8505">MTPVEVGLLCGILWASTLTAWALADQVGDEPHPLLVAIQEIYAGFDPTWKGIAIGALWAFADGFLSGYALATIWSWLRG</sequence>
<reference evidence="2 3" key="1">
    <citation type="submission" date="2018-05" db="EMBL/GenBank/DDBJ databases">
        <title>A metagenomic window into the 2 km-deep terrestrial subsurface aquifer revealed taxonomically and functionally diverse microbial community comprising novel uncultured bacterial lineages.</title>
        <authorList>
            <person name="Kadnikov V.V."/>
            <person name="Mardanov A.V."/>
            <person name="Beletsky A.V."/>
            <person name="Banks D."/>
            <person name="Pimenov N.V."/>
            <person name="Frank Y.A."/>
            <person name="Karnachuk O.V."/>
            <person name="Ravin N.V."/>
        </authorList>
    </citation>
    <scope>NUCLEOTIDE SEQUENCE [LARGE SCALE GENOMIC DNA]</scope>
    <source>
        <strain evidence="2">BY5</strain>
    </source>
</reference>
<evidence type="ECO:0000313" key="3">
    <source>
        <dbReference type="Proteomes" id="UP000252355"/>
    </source>
</evidence>
<feature type="transmembrane region" description="Helical" evidence="1">
    <location>
        <begin position="52"/>
        <end position="77"/>
    </location>
</feature>
<organism evidence="2 3">
    <name type="scientific">Candidatus Ozemobacter sibiricus</name>
    <dbReference type="NCBI Taxonomy" id="2268124"/>
    <lineage>
        <taxon>Bacteria</taxon>
        <taxon>Candidatus Ozemobacteria</taxon>
        <taxon>Candidatus Ozemobacterales</taxon>
        <taxon>Candidatus Ozemobacteraceae</taxon>
        <taxon>Candidatus Ozemobacter</taxon>
    </lineage>
</organism>
<keyword evidence="1" id="KW-1133">Transmembrane helix</keyword>
<protein>
    <submittedName>
        <fullName evidence="2">Uncharacterized protein</fullName>
    </submittedName>
</protein>
<name>A0A367ZW25_9BACT</name>